<protein>
    <submittedName>
        <fullName evidence="3">MarR family transcriptional regulator</fullName>
    </submittedName>
</protein>
<dbReference type="GO" id="GO:0003700">
    <property type="term" value="F:DNA-binding transcription factor activity"/>
    <property type="evidence" value="ECO:0007669"/>
    <property type="project" value="InterPro"/>
</dbReference>
<feature type="region of interest" description="Disordered" evidence="1">
    <location>
        <begin position="1"/>
        <end position="25"/>
    </location>
</feature>
<comment type="caution">
    <text evidence="3">The sequence shown here is derived from an EMBL/GenBank/DDBJ whole genome shotgun (WGS) entry which is preliminary data.</text>
</comment>
<evidence type="ECO:0000313" key="3">
    <source>
        <dbReference type="EMBL" id="MBD8080274.1"/>
    </source>
</evidence>
<evidence type="ECO:0000259" key="2">
    <source>
        <dbReference type="PROSITE" id="PS50995"/>
    </source>
</evidence>
<dbReference type="SMART" id="SM00347">
    <property type="entry name" value="HTH_MARR"/>
    <property type="match status" value="1"/>
</dbReference>
<dbReference type="InterPro" id="IPR039422">
    <property type="entry name" value="MarR/SlyA-like"/>
</dbReference>
<dbReference type="GO" id="GO:0006950">
    <property type="term" value="P:response to stress"/>
    <property type="evidence" value="ECO:0007669"/>
    <property type="project" value="TreeGrafter"/>
</dbReference>
<dbReference type="PROSITE" id="PS50995">
    <property type="entry name" value="HTH_MARR_2"/>
    <property type="match status" value="1"/>
</dbReference>
<gene>
    <name evidence="3" type="ORF">IF651_14535</name>
</gene>
<dbReference type="InterPro" id="IPR000835">
    <property type="entry name" value="HTH_MarR-typ"/>
</dbReference>
<dbReference type="PANTHER" id="PTHR33164:SF57">
    <property type="entry name" value="MARR-FAMILY TRANSCRIPTIONAL REGULATOR"/>
    <property type="match status" value="1"/>
</dbReference>
<dbReference type="Proteomes" id="UP000610846">
    <property type="component" value="Unassembled WGS sequence"/>
</dbReference>
<dbReference type="AlphaFoldDB" id="A0A927J1N1"/>
<evidence type="ECO:0000313" key="4">
    <source>
        <dbReference type="Proteomes" id="UP000610846"/>
    </source>
</evidence>
<dbReference type="SUPFAM" id="SSF46785">
    <property type="entry name" value="Winged helix' DNA-binding domain"/>
    <property type="match status" value="1"/>
</dbReference>
<organism evidence="3 4">
    <name type="scientific">Cellulosimicrobium arenosum</name>
    <dbReference type="NCBI Taxonomy" id="2708133"/>
    <lineage>
        <taxon>Bacteria</taxon>
        <taxon>Bacillati</taxon>
        <taxon>Actinomycetota</taxon>
        <taxon>Actinomycetes</taxon>
        <taxon>Micrococcales</taxon>
        <taxon>Promicromonosporaceae</taxon>
        <taxon>Cellulosimicrobium</taxon>
    </lineage>
</organism>
<feature type="compositionally biased region" description="Polar residues" evidence="1">
    <location>
        <begin position="1"/>
        <end position="10"/>
    </location>
</feature>
<dbReference type="InterPro" id="IPR036390">
    <property type="entry name" value="WH_DNA-bd_sf"/>
</dbReference>
<dbReference type="InterPro" id="IPR036388">
    <property type="entry name" value="WH-like_DNA-bd_sf"/>
</dbReference>
<evidence type="ECO:0000256" key="1">
    <source>
        <dbReference type="SAM" id="MobiDB-lite"/>
    </source>
</evidence>
<dbReference type="PANTHER" id="PTHR33164">
    <property type="entry name" value="TRANSCRIPTIONAL REGULATOR, MARR FAMILY"/>
    <property type="match status" value="1"/>
</dbReference>
<dbReference type="Pfam" id="PF01047">
    <property type="entry name" value="MarR"/>
    <property type="match status" value="1"/>
</dbReference>
<feature type="domain" description="HTH marR-type" evidence="2">
    <location>
        <begin position="31"/>
        <end position="163"/>
    </location>
</feature>
<reference evidence="3" key="1">
    <citation type="journal article" date="2018" name="Curr. Microbiol.">
        <title>Cellulosimicrobium arenosum sp. nov., Isolated from Marine Sediment Sand.</title>
        <authorList>
            <person name="Oh M."/>
            <person name="Kim J.H."/>
            <person name="Yoon J.H."/>
            <person name="Schumann P."/>
            <person name="Kim W."/>
        </authorList>
    </citation>
    <scope>NUCLEOTIDE SEQUENCE</scope>
    <source>
        <strain evidence="3">KCTC 49039</strain>
    </source>
</reference>
<dbReference type="Gene3D" id="1.10.10.10">
    <property type="entry name" value="Winged helix-like DNA-binding domain superfamily/Winged helix DNA-binding domain"/>
    <property type="match status" value="1"/>
</dbReference>
<keyword evidence="4" id="KW-1185">Reference proteome</keyword>
<dbReference type="RefSeq" id="WP_191829843.1">
    <property type="nucleotide sequence ID" value="NZ_JACYHB010000013.1"/>
</dbReference>
<dbReference type="EMBL" id="JACYHB010000013">
    <property type="protein sequence ID" value="MBD8080274.1"/>
    <property type="molecule type" value="Genomic_DNA"/>
</dbReference>
<reference evidence="3" key="2">
    <citation type="submission" date="2020-09" db="EMBL/GenBank/DDBJ databases">
        <authorList>
            <person name="Yu Y."/>
        </authorList>
    </citation>
    <scope>NUCLEOTIDE SEQUENCE</scope>
    <source>
        <strain evidence="3">KCTC 49039</strain>
    </source>
</reference>
<accession>A0A927J1N1</accession>
<name>A0A927J1N1_9MICO</name>
<proteinExistence type="predicted"/>
<sequence length="175" mass="19079">MTVAAGNQSRGEIAPGTRDDDAASATLASVELEVAQLLRRAERTHASGEPTGARRTGLDRSGYLLLHALGTHGPQHINALAARLGLDASTVTRQVVALEKAGRVRRTRDPDDGRAVVVEPTEGGLLQLTEHRSARADLYSDVLRDWSRLDRALLAELLARLNEGLDDYRRRRDTD</sequence>